<keyword evidence="4 7" id="KW-0812">Transmembrane</keyword>
<comment type="caution">
    <text evidence="8">The sequence shown here is derived from an EMBL/GenBank/DDBJ whole genome shotgun (WGS) entry which is preliminary data.</text>
</comment>
<evidence type="ECO:0000256" key="3">
    <source>
        <dbReference type="ARBA" id="ARBA00022475"/>
    </source>
</evidence>
<feature type="transmembrane region" description="Helical" evidence="7">
    <location>
        <begin position="65"/>
        <end position="89"/>
    </location>
</feature>
<keyword evidence="6 7" id="KW-0472">Membrane</keyword>
<dbReference type="Proteomes" id="UP000554766">
    <property type="component" value="Unassembled WGS sequence"/>
</dbReference>
<dbReference type="GeneID" id="5055290"/>
<dbReference type="PANTHER" id="PTHR33508">
    <property type="entry name" value="UPF0056 MEMBRANE PROTEIN YHCE"/>
    <property type="match status" value="1"/>
</dbReference>
<comment type="subcellular location">
    <subcellularLocation>
        <location evidence="1 7">Cell membrane</location>
        <topology evidence="1 7">Multi-pass membrane protein</topology>
    </subcellularLocation>
</comment>
<feature type="transmembrane region" description="Helical" evidence="7">
    <location>
        <begin position="170"/>
        <end position="191"/>
    </location>
</feature>
<dbReference type="AlphaFoldDB" id="A0A7L4PCT5"/>
<feature type="transmembrane region" description="Helical" evidence="7">
    <location>
        <begin position="6"/>
        <end position="27"/>
    </location>
</feature>
<keyword evidence="5 7" id="KW-1133">Transmembrane helix</keyword>
<feature type="transmembrane region" description="Helical" evidence="7">
    <location>
        <begin position="101"/>
        <end position="123"/>
    </location>
</feature>
<organism evidence="8 9">
    <name type="scientific">Pyrobaculum arsenaticum</name>
    <dbReference type="NCBI Taxonomy" id="121277"/>
    <lineage>
        <taxon>Archaea</taxon>
        <taxon>Thermoproteota</taxon>
        <taxon>Thermoprotei</taxon>
        <taxon>Thermoproteales</taxon>
        <taxon>Thermoproteaceae</taxon>
        <taxon>Pyrobaculum</taxon>
    </lineage>
</organism>
<dbReference type="OMA" id="IRMIFPQ"/>
<evidence type="ECO:0000256" key="4">
    <source>
        <dbReference type="ARBA" id="ARBA00022692"/>
    </source>
</evidence>
<feature type="transmembrane region" description="Helical" evidence="7">
    <location>
        <begin position="129"/>
        <end position="150"/>
    </location>
</feature>
<dbReference type="PANTHER" id="PTHR33508:SF1">
    <property type="entry name" value="UPF0056 MEMBRANE PROTEIN YHCE"/>
    <property type="match status" value="1"/>
</dbReference>
<dbReference type="GO" id="GO:0005886">
    <property type="term" value="C:plasma membrane"/>
    <property type="evidence" value="ECO:0007669"/>
    <property type="project" value="UniProtKB-SubCell"/>
</dbReference>
<comment type="similarity">
    <text evidence="2 7">Belongs to the UPF0056 (MarC) family.</text>
</comment>
<dbReference type="InterPro" id="IPR002771">
    <property type="entry name" value="Multi_antbiot-R_MarC"/>
</dbReference>
<feature type="transmembrane region" description="Helical" evidence="7">
    <location>
        <begin position="39"/>
        <end position="59"/>
    </location>
</feature>
<dbReference type="Pfam" id="PF01914">
    <property type="entry name" value="MarC"/>
    <property type="match status" value="1"/>
</dbReference>
<name>A0A7L4PCT5_9CREN</name>
<evidence type="ECO:0000256" key="2">
    <source>
        <dbReference type="ARBA" id="ARBA00009784"/>
    </source>
</evidence>
<evidence type="ECO:0000256" key="6">
    <source>
        <dbReference type="ARBA" id="ARBA00023136"/>
    </source>
</evidence>
<sequence length="196" mass="20861">MTDIFTAIILLFVVVDPVGNIPLFMAVTSRLDPTHRRRVLLASVAVASGVLALFALFGIQFLGYFGVGIADFMVASGTILATFSIYYLLKPYEYAPATEGVEVAVVPLAVPFLAGPASISYVLVISQQMGALTALAIIAIVSLLTLLTLLASDYIMKALGILGIRVIEKLMLLLSMTIGVALIRKGVSMWLQAPTV</sequence>
<reference evidence="8 9" key="1">
    <citation type="journal article" date="2020" name="Nat. Commun.">
        <title>The structures of two archaeal type IV pili illuminate evolutionary relationships.</title>
        <authorList>
            <person name="Wang F."/>
            <person name="Baquero D.P."/>
            <person name="Su Z."/>
            <person name="Beltran L.C."/>
            <person name="Prangishvili D."/>
            <person name="Krupovic M."/>
            <person name="Egelman E.H."/>
        </authorList>
    </citation>
    <scope>NUCLEOTIDE SEQUENCE [LARGE SCALE GENOMIC DNA]</scope>
    <source>
        <strain evidence="8 9">2GA</strain>
    </source>
</reference>
<accession>A0A7L4PCT5</accession>
<evidence type="ECO:0000256" key="1">
    <source>
        <dbReference type="ARBA" id="ARBA00004651"/>
    </source>
</evidence>
<evidence type="ECO:0000313" key="9">
    <source>
        <dbReference type="Proteomes" id="UP000554766"/>
    </source>
</evidence>
<proteinExistence type="inferred from homology"/>
<keyword evidence="9" id="KW-1185">Reference proteome</keyword>
<protein>
    <recommendedName>
        <fullName evidence="7">UPF0056 membrane protein</fullName>
    </recommendedName>
</protein>
<dbReference type="RefSeq" id="WP_011899568.1">
    <property type="nucleotide sequence ID" value="NZ_JAAVJF010000003.1"/>
</dbReference>
<gene>
    <name evidence="8" type="ORF">HC235_06795</name>
</gene>
<evidence type="ECO:0000256" key="5">
    <source>
        <dbReference type="ARBA" id="ARBA00022989"/>
    </source>
</evidence>
<evidence type="ECO:0000256" key="7">
    <source>
        <dbReference type="RuleBase" id="RU362048"/>
    </source>
</evidence>
<dbReference type="EMBL" id="JAAVJF010000003">
    <property type="protein sequence ID" value="NYR15646.1"/>
    <property type="molecule type" value="Genomic_DNA"/>
</dbReference>
<evidence type="ECO:0000313" key="8">
    <source>
        <dbReference type="EMBL" id="NYR15646.1"/>
    </source>
</evidence>
<keyword evidence="3" id="KW-1003">Cell membrane</keyword>